<sequence>ERRHPSRPAPQAPPPRPREGPRHGRAAAHRGLPLQPRDLRPAHRRRRRPHAGVRQLDRGRAALARPHGAGHPRGCAARRARQGRRRGDRRVRPRRLPVPRARQGPCRGRPRGRPEVL</sequence>
<gene>
    <name evidence="2" type="ORF">AVDCRST_MAG12-217</name>
</gene>
<protein>
    <submittedName>
        <fullName evidence="2">LSU ribosomal protein L18p (L5e)</fullName>
    </submittedName>
</protein>
<keyword evidence="2" id="KW-0687">Ribonucleoprotein</keyword>
<feature type="region of interest" description="Disordered" evidence="1">
    <location>
        <begin position="1"/>
        <end position="117"/>
    </location>
</feature>
<feature type="compositionally biased region" description="Basic residues" evidence="1">
    <location>
        <begin position="42"/>
        <end position="51"/>
    </location>
</feature>
<feature type="non-terminal residue" evidence="2">
    <location>
        <position position="117"/>
    </location>
</feature>
<dbReference type="EMBL" id="CADCVK010000027">
    <property type="protein sequence ID" value="CAA9465013.1"/>
    <property type="molecule type" value="Genomic_DNA"/>
</dbReference>
<feature type="compositionally biased region" description="Low complexity" evidence="1">
    <location>
        <begin position="98"/>
        <end position="107"/>
    </location>
</feature>
<accession>A0A6J4R9D4</accession>
<name>A0A6J4R9D4_9ACTN</name>
<reference evidence="2" key="1">
    <citation type="submission" date="2020-02" db="EMBL/GenBank/DDBJ databases">
        <authorList>
            <person name="Meier V. D."/>
        </authorList>
    </citation>
    <scope>NUCLEOTIDE SEQUENCE</scope>
    <source>
        <strain evidence="2">AVDCRST_MAG12</strain>
    </source>
</reference>
<dbReference type="GO" id="GO:0005840">
    <property type="term" value="C:ribosome"/>
    <property type="evidence" value="ECO:0007669"/>
    <property type="project" value="UniProtKB-KW"/>
</dbReference>
<proteinExistence type="predicted"/>
<feature type="non-terminal residue" evidence="2">
    <location>
        <position position="1"/>
    </location>
</feature>
<dbReference type="AlphaFoldDB" id="A0A6J4R9D4"/>
<organism evidence="2">
    <name type="scientific">uncultured Rubrobacteraceae bacterium</name>
    <dbReference type="NCBI Taxonomy" id="349277"/>
    <lineage>
        <taxon>Bacteria</taxon>
        <taxon>Bacillati</taxon>
        <taxon>Actinomycetota</taxon>
        <taxon>Rubrobacteria</taxon>
        <taxon>Rubrobacterales</taxon>
        <taxon>Rubrobacteraceae</taxon>
        <taxon>environmental samples</taxon>
    </lineage>
</organism>
<evidence type="ECO:0000313" key="2">
    <source>
        <dbReference type="EMBL" id="CAA9465013.1"/>
    </source>
</evidence>
<feature type="compositionally biased region" description="Basic residues" evidence="1">
    <location>
        <begin position="76"/>
        <end position="97"/>
    </location>
</feature>
<evidence type="ECO:0000256" key="1">
    <source>
        <dbReference type="SAM" id="MobiDB-lite"/>
    </source>
</evidence>
<keyword evidence="2" id="KW-0689">Ribosomal protein</keyword>